<reference evidence="1" key="1">
    <citation type="submission" date="2020-04" db="EMBL/GenBank/DDBJ databases">
        <authorList>
            <person name="Alioto T."/>
            <person name="Alioto T."/>
            <person name="Gomez Garrido J."/>
        </authorList>
    </citation>
    <scope>NUCLEOTIDE SEQUENCE</scope>
    <source>
        <strain evidence="1">A484AB</strain>
    </source>
</reference>
<evidence type="ECO:0000313" key="2">
    <source>
        <dbReference type="Proteomes" id="UP001152795"/>
    </source>
</evidence>
<comment type="caution">
    <text evidence="1">The sequence shown here is derived from an EMBL/GenBank/DDBJ whole genome shotgun (WGS) entry which is preliminary data.</text>
</comment>
<protein>
    <submittedName>
        <fullName evidence="1">Uncharacterized protein</fullName>
    </submittedName>
</protein>
<name>A0A7D9I823_PARCT</name>
<feature type="non-terminal residue" evidence="1">
    <location>
        <position position="424"/>
    </location>
</feature>
<dbReference type="EMBL" id="CACRXK020004770">
    <property type="protein sequence ID" value="CAB4003953.1"/>
    <property type="molecule type" value="Genomic_DNA"/>
</dbReference>
<accession>A0A7D9I823</accession>
<dbReference type="InterPro" id="IPR005312">
    <property type="entry name" value="DUF1759"/>
</dbReference>
<feature type="non-terminal residue" evidence="1">
    <location>
        <position position="1"/>
    </location>
</feature>
<evidence type="ECO:0000313" key="1">
    <source>
        <dbReference type="EMBL" id="CAB4003953.1"/>
    </source>
</evidence>
<dbReference type="AlphaFoldDB" id="A0A7D9I823"/>
<sequence length="424" mass="48516">NLIKRTERVQRRTTKYILDLPFFCERILELGNLYGRLSLRAETLEGLRYPGLRVRVIYPYPPWFTAGKRRRLEVATVFRGGPLEIPGGGGFGCTITGEVALLRDFVNQMILAENHNERARNNSRGTQPKKIHEFFESLVTNTQALETMGLKHRASECRSLATCLKVMYPVVVVIVDGVKSGLVKLLRKKPNKTDQKIESYNVKVSNVQGTFEMNIQLCSLDNLLWDISNKHSYKVKKINAKEYINWRHIEHLNPSLKRSKLDKKVQPEQGSLMDRGLSMVKIKVPVVDKTCFKDFWKLFSSLVDSGNEPANIKMARLRQSLKGTALEAIRGLGLSLPEYEEAKEILKTKFGGRRQQLQAYMDQLEAMPSLKGSDVQGFERFADLVRITVVKLQAEGRDGELGEGNIKRREPLKHSHYEQFRLQE</sequence>
<gene>
    <name evidence="1" type="ORF">PACLA_8A054159</name>
</gene>
<dbReference type="Pfam" id="PF03564">
    <property type="entry name" value="DUF1759"/>
    <property type="match status" value="1"/>
</dbReference>
<proteinExistence type="predicted"/>
<organism evidence="1 2">
    <name type="scientific">Paramuricea clavata</name>
    <name type="common">Red gorgonian</name>
    <name type="synonym">Violescent sea-whip</name>
    <dbReference type="NCBI Taxonomy" id="317549"/>
    <lineage>
        <taxon>Eukaryota</taxon>
        <taxon>Metazoa</taxon>
        <taxon>Cnidaria</taxon>
        <taxon>Anthozoa</taxon>
        <taxon>Octocorallia</taxon>
        <taxon>Malacalcyonacea</taxon>
        <taxon>Plexauridae</taxon>
        <taxon>Paramuricea</taxon>
    </lineage>
</organism>
<dbReference type="Proteomes" id="UP001152795">
    <property type="component" value="Unassembled WGS sequence"/>
</dbReference>
<keyword evidence="2" id="KW-1185">Reference proteome</keyword>